<dbReference type="GO" id="GO:0005634">
    <property type="term" value="C:nucleus"/>
    <property type="evidence" value="ECO:0007669"/>
    <property type="project" value="UniProtKB-SubCell"/>
</dbReference>
<dbReference type="InterPro" id="IPR012313">
    <property type="entry name" value="Znf_FCS"/>
</dbReference>
<dbReference type="CDD" id="cd20119">
    <property type="entry name" value="MBT_dSfmbt_rpt1"/>
    <property type="match status" value="1"/>
</dbReference>
<feature type="compositionally biased region" description="Polar residues" evidence="13">
    <location>
        <begin position="759"/>
        <end position="770"/>
    </location>
</feature>
<organism evidence="16 17">
    <name type="scientific">Laodelphax striatellus</name>
    <name type="common">Small brown planthopper</name>
    <name type="synonym">Delphax striatella</name>
    <dbReference type="NCBI Taxonomy" id="195883"/>
    <lineage>
        <taxon>Eukaryota</taxon>
        <taxon>Metazoa</taxon>
        <taxon>Ecdysozoa</taxon>
        <taxon>Arthropoda</taxon>
        <taxon>Hexapoda</taxon>
        <taxon>Insecta</taxon>
        <taxon>Pterygota</taxon>
        <taxon>Neoptera</taxon>
        <taxon>Paraneoptera</taxon>
        <taxon>Hemiptera</taxon>
        <taxon>Auchenorrhyncha</taxon>
        <taxon>Fulgoroidea</taxon>
        <taxon>Delphacidae</taxon>
        <taxon>Criomorphinae</taxon>
        <taxon>Laodelphax</taxon>
    </lineage>
</organism>
<evidence type="ECO:0000256" key="3">
    <source>
        <dbReference type="ARBA" id="ARBA00022737"/>
    </source>
</evidence>
<feature type="repeat" description="MBT" evidence="12">
    <location>
        <begin position="259"/>
        <end position="367"/>
    </location>
</feature>
<dbReference type="AlphaFoldDB" id="A0A482WSX5"/>
<evidence type="ECO:0000256" key="10">
    <source>
        <dbReference type="ARBA" id="ARBA00023242"/>
    </source>
</evidence>
<feature type="region of interest" description="Disordered" evidence="13">
    <location>
        <begin position="725"/>
        <end position="770"/>
    </location>
</feature>
<feature type="repeat" description="MBT" evidence="12">
    <location>
        <begin position="375"/>
        <end position="509"/>
    </location>
</feature>
<dbReference type="GO" id="GO:0045892">
    <property type="term" value="P:negative regulation of DNA-templated transcription"/>
    <property type="evidence" value="ECO:0007669"/>
    <property type="project" value="TreeGrafter"/>
</dbReference>
<protein>
    <recommendedName>
        <fullName evidence="18">FCS-type domain-containing protein</fullName>
    </recommendedName>
</protein>
<feature type="region of interest" description="Disordered" evidence="13">
    <location>
        <begin position="780"/>
        <end position="799"/>
    </location>
</feature>
<evidence type="ECO:0000256" key="6">
    <source>
        <dbReference type="ARBA" id="ARBA00022853"/>
    </source>
</evidence>
<feature type="domain" description="FCS-type" evidence="15">
    <location>
        <begin position="147"/>
        <end position="182"/>
    </location>
</feature>
<dbReference type="GO" id="GO:0003682">
    <property type="term" value="F:chromatin binding"/>
    <property type="evidence" value="ECO:0007669"/>
    <property type="project" value="TreeGrafter"/>
</dbReference>
<dbReference type="PROSITE" id="PS51079">
    <property type="entry name" value="MBT"/>
    <property type="match status" value="4"/>
</dbReference>
<dbReference type="InParanoid" id="A0A482WSX5"/>
<keyword evidence="3" id="KW-0677">Repeat</keyword>
<keyword evidence="2" id="KW-0479">Metal-binding</keyword>
<dbReference type="Gene3D" id="1.10.150.50">
    <property type="entry name" value="Transcription Factor, Ets-1"/>
    <property type="match status" value="1"/>
</dbReference>
<dbReference type="InterPro" id="IPR038603">
    <property type="entry name" value="Znf_FCS_sf"/>
</dbReference>
<feature type="compositionally biased region" description="Basic residues" evidence="13">
    <location>
        <begin position="742"/>
        <end position="752"/>
    </location>
</feature>
<feature type="repeat" description="MBT" evidence="12">
    <location>
        <begin position="628"/>
        <end position="724"/>
    </location>
</feature>
<dbReference type="PROSITE" id="PS50105">
    <property type="entry name" value="SAM_DOMAIN"/>
    <property type="match status" value="1"/>
</dbReference>
<comment type="subcellular location">
    <subcellularLocation>
        <location evidence="1">Nucleus</location>
    </subcellularLocation>
</comment>
<dbReference type="SUPFAM" id="SSF47769">
    <property type="entry name" value="SAM/Pointed domain"/>
    <property type="match status" value="1"/>
</dbReference>
<dbReference type="InterPro" id="IPR013761">
    <property type="entry name" value="SAM/pointed_sf"/>
</dbReference>
<sequence length="994" mass="111687">MDMNMTAREDLGLVWMGDMFLQNDPGEFAGMDPHPLETPYFPDNSGCLDEMSNRGQQLVSSPYLNNPNMMSEGCMKSEVESFMMLDEFDDPYMEDGTTAAKYVSTASTQTIAYLPTNTRKIKPIKHPGLKLQTPIAYQRDTDLSVIPIKKDGMAVCEKCGAIGVKHAFYTKERRFCSLKCARGSTDSVSGEMSCDSEMSAERTNALWQSATQLQQSAANLEMDMDRLAKLLPPPPPLQPMEERPFPPDKKTVPDLINTYEWTHQLSQAGFIAAPVSCFKHAPMADSWDNITVGMKVEVENTDCDNFSEDFPDSFWVATVLRIAGYKALLRYEGFGQNDAKDFWVNLCSSMVHPVGWCATRGKPLIPPKTIEDKYKDWKDFLVKRLTGARTLPSNFYNKVHDNLKSRFRCDLNLEVVDKNKISQVKVARIEKIVGKRLHVCYYDARPDDNDFVRKEELSGNSSTENKCTRRTNKLRRYCQPPEGFWCHEDSPLIHPVGWAKRVGHKLDAPREYIDHCAKGLRDKDDATEDLFPLPYYVPAGCVPFEAGMKLEAIDPLNLSAICVATVKKILNEGYLMIRIDSYDDESATTSDSDWFCYHMTSPCIFPVGFCEMNDLPLRPPKDYSPETFTWTDYLTLTGARPAPAHFFNREIPNHNFMLGMRLEAADLMDPRLICVGTVSRVIGRLLKIHFDGWEEDYDQWLDCESPDIYPVGWCQLVAHKLEGPPSPMKNGLAASQRPNQKGVRKRGRRGRRGGGAGQAHSTRPQAKSVATQHLSPFAYADDSSLSNEQHSDDKSWFTNHSAPSDEFIVGQDLDGIGNVDEPVMAAEPAGPDQTLPVSSNADQSSDLKPVVKSEVNLKTVVKPEVTLKTVVKSEVNLKTVVKSEVPEVQNTKRFIPRLIDCSGPLDTKDLVPSEWTVSEVGQFLRVNDCTAYAESFTNQEIDGKELLSLTKDKILDLTGKKVGPSLKILDLIQQLNFKVNPAQERMKASMKKHH</sequence>
<dbReference type="SUPFAM" id="SSF63748">
    <property type="entry name" value="Tudor/PWWP/MBT"/>
    <property type="match status" value="4"/>
</dbReference>
<dbReference type="OrthoDB" id="5800688at2759"/>
<dbReference type="InterPro" id="IPR047358">
    <property type="entry name" value="MBT_dSfmbt_rpt1"/>
</dbReference>
<keyword evidence="6" id="KW-0156">Chromatin regulator</keyword>
<dbReference type="PANTHER" id="PTHR12247:SF104">
    <property type="entry name" value="POLYCOMB PROTEIN SFMBT"/>
    <property type="match status" value="1"/>
</dbReference>
<comment type="caution">
    <text evidence="16">The sequence shown here is derived from an EMBL/GenBank/DDBJ whole genome shotgun (WGS) entry which is preliminary data.</text>
</comment>
<evidence type="ECO:0008006" key="18">
    <source>
        <dbReference type="Google" id="ProtNLM"/>
    </source>
</evidence>
<keyword evidence="4 11" id="KW-0863">Zinc-finger</keyword>
<dbReference type="Pfam" id="PF21319">
    <property type="entry name" value="zf-FCS_1"/>
    <property type="match status" value="1"/>
</dbReference>
<dbReference type="Pfam" id="PF00536">
    <property type="entry name" value="SAM_1"/>
    <property type="match status" value="1"/>
</dbReference>
<dbReference type="Gene3D" id="3.30.60.160">
    <property type="match status" value="1"/>
</dbReference>
<keyword evidence="17" id="KW-1185">Reference proteome</keyword>
<dbReference type="PANTHER" id="PTHR12247">
    <property type="entry name" value="POLYCOMB GROUP PROTEIN"/>
    <property type="match status" value="1"/>
</dbReference>
<name>A0A482WSX5_LAOST</name>
<dbReference type="SMR" id="A0A482WSX5"/>
<dbReference type="PROSITE" id="PS51024">
    <property type="entry name" value="ZF_FCS"/>
    <property type="match status" value="1"/>
</dbReference>
<feature type="repeat" description="MBT" evidence="12">
    <location>
        <begin position="510"/>
        <end position="620"/>
    </location>
</feature>
<dbReference type="Gene3D" id="2.30.30.140">
    <property type="match status" value="4"/>
</dbReference>
<keyword evidence="8" id="KW-0238">DNA-binding</keyword>
<dbReference type="GO" id="GO:0008270">
    <property type="term" value="F:zinc ion binding"/>
    <property type="evidence" value="ECO:0007669"/>
    <property type="project" value="UniProtKB-KW"/>
</dbReference>
<dbReference type="InterPro" id="IPR050548">
    <property type="entry name" value="PcG_chromatin_remod_factors"/>
</dbReference>
<dbReference type="FunCoup" id="A0A482WSX5">
    <property type="interactions" value="1913"/>
</dbReference>
<evidence type="ECO:0000256" key="9">
    <source>
        <dbReference type="ARBA" id="ARBA00023163"/>
    </source>
</evidence>
<reference evidence="16 17" key="1">
    <citation type="journal article" date="2017" name="Gigascience">
        <title>Genome sequence of the small brown planthopper, Laodelphax striatellus.</title>
        <authorList>
            <person name="Zhu J."/>
            <person name="Jiang F."/>
            <person name="Wang X."/>
            <person name="Yang P."/>
            <person name="Bao Y."/>
            <person name="Zhao W."/>
            <person name="Wang W."/>
            <person name="Lu H."/>
            <person name="Wang Q."/>
            <person name="Cui N."/>
            <person name="Li J."/>
            <person name="Chen X."/>
            <person name="Luo L."/>
            <person name="Yu J."/>
            <person name="Kang L."/>
            <person name="Cui F."/>
        </authorList>
    </citation>
    <scope>NUCLEOTIDE SEQUENCE [LARGE SCALE GENOMIC DNA]</scope>
    <source>
        <strain evidence="16">Lst14</strain>
    </source>
</reference>
<evidence type="ECO:0000259" key="14">
    <source>
        <dbReference type="PROSITE" id="PS50105"/>
    </source>
</evidence>
<dbReference type="GO" id="GO:0006325">
    <property type="term" value="P:chromatin organization"/>
    <property type="evidence" value="ECO:0007669"/>
    <property type="project" value="UniProtKB-KW"/>
</dbReference>
<dbReference type="InterPro" id="IPR001660">
    <property type="entry name" value="SAM"/>
</dbReference>
<gene>
    <name evidence="16" type="ORF">LSTR_LSTR005032</name>
</gene>
<dbReference type="Proteomes" id="UP000291343">
    <property type="component" value="Unassembled WGS sequence"/>
</dbReference>
<dbReference type="GO" id="GO:0042393">
    <property type="term" value="F:histone binding"/>
    <property type="evidence" value="ECO:0007669"/>
    <property type="project" value="TreeGrafter"/>
</dbReference>
<evidence type="ECO:0000256" key="5">
    <source>
        <dbReference type="ARBA" id="ARBA00022833"/>
    </source>
</evidence>
<accession>A0A482WSX5</accession>
<keyword evidence="7" id="KW-0805">Transcription regulation</keyword>
<evidence type="ECO:0000259" key="15">
    <source>
        <dbReference type="PROSITE" id="PS51024"/>
    </source>
</evidence>
<evidence type="ECO:0000256" key="2">
    <source>
        <dbReference type="ARBA" id="ARBA00022723"/>
    </source>
</evidence>
<evidence type="ECO:0000313" key="16">
    <source>
        <dbReference type="EMBL" id="RZF36719.1"/>
    </source>
</evidence>
<dbReference type="GO" id="GO:0003677">
    <property type="term" value="F:DNA binding"/>
    <property type="evidence" value="ECO:0007669"/>
    <property type="project" value="UniProtKB-KW"/>
</dbReference>
<dbReference type="InterPro" id="IPR004092">
    <property type="entry name" value="Mbt"/>
</dbReference>
<evidence type="ECO:0000256" key="13">
    <source>
        <dbReference type="SAM" id="MobiDB-lite"/>
    </source>
</evidence>
<proteinExistence type="predicted"/>
<dbReference type="SMART" id="SM00561">
    <property type="entry name" value="MBT"/>
    <property type="match status" value="4"/>
</dbReference>
<dbReference type="Pfam" id="PF02820">
    <property type="entry name" value="MBT"/>
    <property type="match status" value="4"/>
</dbReference>
<evidence type="ECO:0000256" key="8">
    <source>
        <dbReference type="ARBA" id="ARBA00023125"/>
    </source>
</evidence>
<feature type="domain" description="SAM" evidence="14">
    <location>
        <begin position="915"/>
        <end position="978"/>
    </location>
</feature>
<evidence type="ECO:0000256" key="12">
    <source>
        <dbReference type="PROSITE-ProRule" id="PRU00459"/>
    </source>
</evidence>
<dbReference type="CDD" id="cd20100">
    <property type="entry name" value="MBT_dSfmbt-like_rpt4"/>
    <property type="match status" value="1"/>
</dbReference>
<evidence type="ECO:0000256" key="4">
    <source>
        <dbReference type="ARBA" id="ARBA00022771"/>
    </source>
</evidence>
<evidence type="ECO:0000313" key="17">
    <source>
        <dbReference type="Proteomes" id="UP000291343"/>
    </source>
</evidence>
<keyword evidence="5" id="KW-0862">Zinc</keyword>
<keyword evidence="10" id="KW-0539">Nucleus</keyword>
<dbReference type="STRING" id="195883.A0A482WSX5"/>
<evidence type="ECO:0000256" key="7">
    <source>
        <dbReference type="ARBA" id="ARBA00023015"/>
    </source>
</evidence>
<keyword evidence="9" id="KW-0804">Transcription</keyword>
<evidence type="ECO:0000256" key="1">
    <source>
        <dbReference type="ARBA" id="ARBA00004123"/>
    </source>
</evidence>
<dbReference type="SMART" id="SM00454">
    <property type="entry name" value="SAM"/>
    <property type="match status" value="1"/>
</dbReference>
<dbReference type="EMBL" id="QKKF02025899">
    <property type="protein sequence ID" value="RZF36719.1"/>
    <property type="molecule type" value="Genomic_DNA"/>
</dbReference>
<evidence type="ECO:0000256" key="11">
    <source>
        <dbReference type="PROSITE-ProRule" id="PRU00367"/>
    </source>
</evidence>